<dbReference type="PANTHER" id="PTHR35585:SF1">
    <property type="entry name" value="HHE DOMAIN PROTEIN (AFU_ORTHOLOGUE AFUA_4G00730)"/>
    <property type="match status" value="1"/>
</dbReference>
<dbReference type="AlphaFoldDB" id="A0A562E093"/>
<evidence type="ECO:0000313" key="2">
    <source>
        <dbReference type="EMBL" id="TWH15392.1"/>
    </source>
</evidence>
<dbReference type="Gene3D" id="1.20.120.520">
    <property type="entry name" value="nmb1532 protein domain like"/>
    <property type="match status" value="1"/>
</dbReference>
<dbReference type="InterPro" id="IPR012312">
    <property type="entry name" value="Hemerythrin-like"/>
</dbReference>
<dbReference type="Proteomes" id="UP000321583">
    <property type="component" value="Unassembled WGS sequence"/>
</dbReference>
<comment type="caution">
    <text evidence="2">The sequence shown here is derived from an EMBL/GenBank/DDBJ whole genome shotgun (WGS) entry which is preliminary data.</text>
</comment>
<sequence>MATRNILRTLKAEHDELRALFEQMEQTSDRAGRKRTELLGKIEANLMPHAKWEETVFYPAFAERANREGLKIHAEAVEEHRAVEKTVIPDVHAADVTTPQFAGRVKVFGELIDHHARDEEKEMFAMARKLFTAQELAEFDEAYEEWKASSASTLVSAMAGAKTGMKAAVRKVTRRAQ</sequence>
<evidence type="ECO:0000259" key="1">
    <source>
        <dbReference type="Pfam" id="PF01814"/>
    </source>
</evidence>
<dbReference type="RefSeq" id="WP_019397081.1">
    <property type="nucleotide sequence ID" value="NZ_VLJS01000043.1"/>
</dbReference>
<protein>
    <submittedName>
        <fullName evidence="2">Hemerythrin HHE cation binding domain-containing protein</fullName>
    </submittedName>
</protein>
<organism evidence="2 3">
    <name type="scientific">Pseudoxanthomonas taiwanensis J19</name>
    <dbReference type="NCBI Taxonomy" id="935569"/>
    <lineage>
        <taxon>Bacteria</taxon>
        <taxon>Pseudomonadati</taxon>
        <taxon>Pseudomonadota</taxon>
        <taxon>Gammaproteobacteria</taxon>
        <taxon>Lysobacterales</taxon>
        <taxon>Lysobacteraceae</taxon>
        <taxon>Pseudoxanthomonas</taxon>
    </lineage>
</organism>
<dbReference type="PANTHER" id="PTHR35585">
    <property type="entry name" value="HHE DOMAIN PROTEIN (AFU_ORTHOLOGUE AFUA_4G00730)"/>
    <property type="match status" value="1"/>
</dbReference>
<dbReference type="EMBL" id="VLJS01000043">
    <property type="protein sequence ID" value="TWH15392.1"/>
    <property type="molecule type" value="Genomic_DNA"/>
</dbReference>
<name>A0A562E093_9GAMM</name>
<keyword evidence="3" id="KW-1185">Reference proteome</keyword>
<dbReference type="Pfam" id="PF01814">
    <property type="entry name" value="Hemerythrin"/>
    <property type="match status" value="1"/>
</dbReference>
<reference evidence="2 3" key="1">
    <citation type="submission" date="2019-07" db="EMBL/GenBank/DDBJ databases">
        <title>Genome sequencing of lignin-degrading bacterial isolates.</title>
        <authorList>
            <person name="Gladden J."/>
        </authorList>
    </citation>
    <scope>NUCLEOTIDE SEQUENCE [LARGE SCALE GENOMIC DNA]</scope>
    <source>
        <strain evidence="2 3">J19</strain>
    </source>
</reference>
<accession>A0A562E093</accession>
<gene>
    <name evidence="2" type="ORF">L613_001600000100</name>
</gene>
<proteinExistence type="predicted"/>
<evidence type="ECO:0000313" key="3">
    <source>
        <dbReference type="Proteomes" id="UP000321583"/>
    </source>
</evidence>
<feature type="domain" description="Hemerythrin-like" evidence="1">
    <location>
        <begin position="6"/>
        <end position="127"/>
    </location>
</feature>